<keyword evidence="3" id="KW-1185">Reference proteome</keyword>
<organism evidence="2 3">
    <name type="scientific">Diacronema lutheri</name>
    <name type="common">Unicellular marine alga</name>
    <name type="synonym">Monochrysis lutheri</name>
    <dbReference type="NCBI Taxonomy" id="2081491"/>
    <lineage>
        <taxon>Eukaryota</taxon>
        <taxon>Haptista</taxon>
        <taxon>Haptophyta</taxon>
        <taxon>Pavlovophyceae</taxon>
        <taxon>Pavlovales</taxon>
        <taxon>Pavlovaceae</taxon>
        <taxon>Diacronema</taxon>
    </lineage>
</organism>
<dbReference type="InterPro" id="IPR046341">
    <property type="entry name" value="SET_dom_sf"/>
</dbReference>
<evidence type="ECO:0008006" key="4">
    <source>
        <dbReference type="Google" id="ProtNLM"/>
    </source>
</evidence>
<protein>
    <recommendedName>
        <fullName evidence="4">SET domain-containing protein</fullName>
    </recommendedName>
</protein>
<evidence type="ECO:0000313" key="3">
    <source>
        <dbReference type="Proteomes" id="UP000751190"/>
    </source>
</evidence>
<dbReference type="GO" id="GO:0016279">
    <property type="term" value="F:protein-lysine N-methyltransferase activity"/>
    <property type="evidence" value="ECO:0007669"/>
    <property type="project" value="TreeGrafter"/>
</dbReference>
<dbReference type="Gene3D" id="3.90.1410.10">
    <property type="entry name" value="set domain protein methyltransferase, domain 1"/>
    <property type="match status" value="1"/>
</dbReference>
<dbReference type="EMBL" id="JAGTXO010000022">
    <property type="protein sequence ID" value="KAG8462100.1"/>
    <property type="molecule type" value="Genomic_DNA"/>
</dbReference>
<sequence length="365" mass="37028">MPRAHAACVAAVLLAAARVSGSGGGAGSGATPPEVHAAMRWYAERGGSLSPALEVRPSAACGGGLGVFATAPLEPRQVVGSFPLGATVSAACALHDAELGPAARAYLREHAPDGESIVLAAFLAHVRARTRDRPDAASAHAYAAYVNSLPWGDGHGDVPDSLAAHPLIAPLAAGSAGGARDVQLAQHVADARESAAQVGELLAGIAAPRPDAAACLRAVALVASRTFDFSTPLRAAGISLDGDGGLVHGRCVAVPVFDCLNHPSAAALAAHGDAGRRFQEHTILDACLRWRMVPAAGATATAAGGAAAPGAPASIAVLAPSALKVRAGDELWMWYGNAGWGEQNREAWEAKEVKFLAQYGFVPWE</sequence>
<gene>
    <name evidence="2" type="ORF">KFE25_011550</name>
</gene>
<evidence type="ECO:0000256" key="1">
    <source>
        <dbReference type="SAM" id="SignalP"/>
    </source>
</evidence>
<accession>A0A8J5XMZ1</accession>
<dbReference type="Proteomes" id="UP000751190">
    <property type="component" value="Unassembled WGS sequence"/>
</dbReference>
<reference evidence="2" key="1">
    <citation type="submission" date="2021-05" db="EMBL/GenBank/DDBJ databases">
        <title>The genome of the haptophyte Pavlova lutheri (Diacronema luteri, Pavlovales) - a model for lipid biosynthesis in eukaryotic algae.</title>
        <authorList>
            <person name="Hulatt C.J."/>
            <person name="Posewitz M.C."/>
        </authorList>
    </citation>
    <scope>NUCLEOTIDE SEQUENCE</scope>
    <source>
        <strain evidence="2">NIVA-4/92</strain>
    </source>
</reference>
<keyword evidence="1" id="KW-0732">Signal</keyword>
<dbReference type="InterPro" id="IPR050600">
    <property type="entry name" value="SETD3_SETD6_MTase"/>
</dbReference>
<proteinExistence type="predicted"/>
<feature type="signal peptide" evidence="1">
    <location>
        <begin position="1"/>
        <end position="21"/>
    </location>
</feature>
<dbReference type="OrthoDB" id="10678935at2759"/>
<feature type="chain" id="PRO_5035226659" description="SET domain-containing protein" evidence="1">
    <location>
        <begin position="22"/>
        <end position="365"/>
    </location>
</feature>
<dbReference type="AlphaFoldDB" id="A0A8J5XMZ1"/>
<dbReference type="PANTHER" id="PTHR13271">
    <property type="entry name" value="UNCHARACTERIZED PUTATIVE METHYLTRANSFERASE"/>
    <property type="match status" value="1"/>
</dbReference>
<evidence type="ECO:0000313" key="2">
    <source>
        <dbReference type="EMBL" id="KAG8462100.1"/>
    </source>
</evidence>
<name>A0A8J5XMZ1_DIALT</name>
<comment type="caution">
    <text evidence="2">The sequence shown here is derived from an EMBL/GenBank/DDBJ whole genome shotgun (WGS) entry which is preliminary data.</text>
</comment>
<dbReference type="SUPFAM" id="SSF82199">
    <property type="entry name" value="SET domain"/>
    <property type="match status" value="1"/>
</dbReference>